<dbReference type="Pfam" id="PF01921">
    <property type="entry name" value="tRNA-synt_1f"/>
    <property type="match status" value="1"/>
</dbReference>
<feature type="short sequence motif" description="'KMSKS' region" evidence="10">
    <location>
        <begin position="296"/>
        <end position="300"/>
    </location>
</feature>
<dbReference type="GO" id="GO:0004824">
    <property type="term" value="F:lysine-tRNA ligase activity"/>
    <property type="evidence" value="ECO:0007669"/>
    <property type="project" value="UniProtKB-UniRule"/>
</dbReference>
<feature type="region of interest" description="Disordered" evidence="11">
    <location>
        <begin position="554"/>
        <end position="574"/>
    </location>
</feature>
<dbReference type="OrthoDB" id="6838at2157"/>
<evidence type="ECO:0000256" key="3">
    <source>
        <dbReference type="ARBA" id="ARBA00022490"/>
    </source>
</evidence>
<dbReference type="EMBL" id="AP018732">
    <property type="protein sequence ID" value="BBE41774.1"/>
    <property type="molecule type" value="Genomic_DNA"/>
</dbReference>
<evidence type="ECO:0000256" key="5">
    <source>
        <dbReference type="ARBA" id="ARBA00022741"/>
    </source>
</evidence>
<evidence type="ECO:0000256" key="11">
    <source>
        <dbReference type="SAM" id="MobiDB-lite"/>
    </source>
</evidence>
<dbReference type="GO" id="GO:0005737">
    <property type="term" value="C:cytoplasm"/>
    <property type="evidence" value="ECO:0007669"/>
    <property type="project" value="UniProtKB-SubCell"/>
</dbReference>
<dbReference type="GO" id="GO:0005524">
    <property type="term" value="F:ATP binding"/>
    <property type="evidence" value="ECO:0007669"/>
    <property type="project" value="UniProtKB-UniRule"/>
</dbReference>
<dbReference type="GO" id="GO:0006430">
    <property type="term" value="P:lysyl-tRNA aminoacylation"/>
    <property type="evidence" value="ECO:0007669"/>
    <property type="project" value="UniProtKB-UniRule"/>
</dbReference>
<feature type="binding site" evidence="10">
    <location>
        <position position="299"/>
    </location>
    <ligand>
        <name>ATP</name>
        <dbReference type="ChEBI" id="CHEBI:30616"/>
    </ligand>
</feature>
<protein>
    <recommendedName>
        <fullName evidence="10">Lysine--tRNA ligase</fullName>
        <ecNumber evidence="10">6.1.1.6</ecNumber>
    </recommendedName>
    <alternativeName>
        <fullName evidence="10">Lysyl-tRNA synthetase</fullName>
        <shortName evidence="10">LysRS</shortName>
    </alternativeName>
</protein>
<dbReference type="KEGG" id="ccai:NAS2_0383"/>
<evidence type="ECO:0000256" key="10">
    <source>
        <dbReference type="HAMAP-Rule" id="MF_00177"/>
    </source>
</evidence>
<dbReference type="GeneID" id="55584201"/>
<gene>
    <name evidence="10" type="primary">lysS</name>
    <name evidence="12" type="ORF">NAS2_0383</name>
</gene>
<dbReference type="InterPro" id="IPR008925">
    <property type="entry name" value="aa_tRNA-synth_I_cd-bd_sf"/>
</dbReference>
<evidence type="ECO:0000256" key="2">
    <source>
        <dbReference type="ARBA" id="ARBA00005594"/>
    </source>
</evidence>
<dbReference type="HAMAP" id="MF_00177">
    <property type="entry name" value="Lys_tRNA_synth_class1"/>
    <property type="match status" value="1"/>
</dbReference>
<keyword evidence="6 10" id="KW-0067">ATP-binding</keyword>
<dbReference type="InterPro" id="IPR014729">
    <property type="entry name" value="Rossmann-like_a/b/a_fold"/>
</dbReference>
<comment type="similarity">
    <text evidence="2 10">Belongs to the class-I aminoacyl-tRNA synthetase family.</text>
</comment>
<dbReference type="PANTHER" id="PTHR37940:SF1">
    <property type="entry name" value="LYSINE--TRNA LIGASE"/>
    <property type="match status" value="1"/>
</dbReference>
<keyword evidence="3 10" id="KW-0963">Cytoplasm</keyword>
<keyword evidence="4 10" id="KW-0436">Ligase</keyword>
<keyword evidence="5 10" id="KW-0547">Nucleotide-binding</keyword>
<feature type="compositionally biased region" description="Acidic residues" evidence="11">
    <location>
        <begin position="361"/>
        <end position="374"/>
    </location>
</feature>
<dbReference type="PANTHER" id="PTHR37940">
    <property type="entry name" value="LYSINE--TRNA LIGASE"/>
    <property type="match status" value="1"/>
</dbReference>
<evidence type="ECO:0000256" key="8">
    <source>
        <dbReference type="ARBA" id="ARBA00023146"/>
    </source>
</evidence>
<feature type="region of interest" description="Disordered" evidence="11">
    <location>
        <begin position="359"/>
        <end position="382"/>
    </location>
</feature>
<dbReference type="Gene3D" id="1.10.10.770">
    <property type="match status" value="1"/>
</dbReference>
<dbReference type="Proteomes" id="UP000509448">
    <property type="component" value="Chromosome"/>
</dbReference>
<proteinExistence type="inferred from homology"/>
<dbReference type="InterPro" id="IPR002904">
    <property type="entry name" value="Lys-tRNA-ligase"/>
</dbReference>
<name>A0A4P2VB74_9ARCH</name>
<dbReference type="Gene3D" id="3.40.50.620">
    <property type="entry name" value="HUPs"/>
    <property type="match status" value="2"/>
</dbReference>
<evidence type="ECO:0000256" key="4">
    <source>
        <dbReference type="ARBA" id="ARBA00022598"/>
    </source>
</evidence>
<organism evidence="12 13">
    <name type="scientific">Conexivisphaera calida</name>
    <dbReference type="NCBI Taxonomy" id="1874277"/>
    <lineage>
        <taxon>Archaea</taxon>
        <taxon>Nitrososphaerota</taxon>
        <taxon>Conexivisphaeria</taxon>
        <taxon>Conexivisphaerales</taxon>
        <taxon>Conexivisphaeraceae</taxon>
        <taxon>Conexivisphaera</taxon>
    </lineage>
</organism>
<comment type="subcellular location">
    <subcellularLocation>
        <location evidence="1 10">Cytoplasm</location>
    </subcellularLocation>
</comment>
<evidence type="ECO:0000313" key="12">
    <source>
        <dbReference type="EMBL" id="BBE41774.1"/>
    </source>
</evidence>
<comment type="catalytic activity">
    <reaction evidence="9 10">
        <text>tRNA(Lys) + L-lysine + ATP = L-lysyl-tRNA(Lys) + AMP + diphosphate</text>
        <dbReference type="Rhea" id="RHEA:20792"/>
        <dbReference type="Rhea" id="RHEA-COMP:9696"/>
        <dbReference type="Rhea" id="RHEA-COMP:9697"/>
        <dbReference type="ChEBI" id="CHEBI:30616"/>
        <dbReference type="ChEBI" id="CHEBI:32551"/>
        <dbReference type="ChEBI" id="CHEBI:33019"/>
        <dbReference type="ChEBI" id="CHEBI:78442"/>
        <dbReference type="ChEBI" id="CHEBI:78529"/>
        <dbReference type="ChEBI" id="CHEBI:456215"/>
        <dbReference type="EC" id="6.1.1.6"/>
    </reaction>
</comment>
<evidence type="ECO:0000256" key="7">
    <source>
        <dbReference type="ARBA" id="ARBA00022917"/>
    </source>
</evidence>
<evidence type="ECO:0000313" key="13">
    <source>
        <dbReference type="Proteomes" id="UP000509448"/>
    </source>
</evidence>
<dbReference type="SUPFAM" id="SSF52374">
    <property type="entry name" value="Nucleotidylyl transferase"/>
    <property type="match status" value="1"/>
</dbReference>
<dbReference type="InterPro" id="IPR020751">
    <property type="entry name" value="aa-tRNA-synth_I_codon-bd_sub2"/>
</dbReference>
<dbReference type="AlphaFoldDB" id="A0A4P2VB74"/>
<reference evidence="12 13" key="1">
    <citation type="journal article" date="2019" name="ISME J.">
        <title>Isolation and characterization of a thermophilic sulfur- and iron-reducing thaumarchaeote from a terrestrial acidic hot spring.</title>
        <authorList>
            <person name="Kato S."/>
            <person name="Itoh T."/>
            <person name="Yuki M."/>
            <person name="Nagamori M."/>
            <person name="Ohnishi M."/>
            <person name="Uematsu K."/>
            <person name="Suzuki K."/>
            <person name="Takashina T."/>
            <person name="Ohkuma M."/>
        </authorList>
    </citation>
    <scope>NUCLEOTIDE SEQUENCE [LARGE SCALE GENOMIC DNA]</scope>
    <source>
        <strain evidence="12 13">NAS-02</strain>
    </source>
</reference>
<dbReference type="RefSeq" id="WP_174448080.1">
    <property type="nucleotide sequence ID" value="NZ_AP018732.1"/>
</dbReference>
<evidence type="ECO:0000256" key="6">
    <source>
        <dbReference type="ARBA" id="ARBA00022840"/>
    </source>
</evidence>
<evidence type="ECO:0000256" key="9">
    <source>
        <dbReference type="ARBA" id="ARBA00048573"/>
    </source>
</evidence>
<keyword evidence="8 10" id="KW-0030">Aminoacyl-tRNA synthetase</keyword>
<dbReference type="GO" id="GO:0000049">
    <property type="term" value="F:tRNA binding"/>
    <property type="evidence" value="ECO:0007669"/>
    <property type="project" value="InterPro"/>
</dbReference>
<feature type="short sequence motif" description="'HIGH' region" evidence="10">
    <location>
        <begin position="41"/>
        <end position="49"/>
    </location>
</feature>
<keyword evidence="7 10" id="KW-0648">Protein biosynthesis</keyword>
<dbReference type="SUPFAM" id="SSF48163">
    <property type="entry name" value="An anticodon-binding domain of class I aminoacyl-tRNA synthetases"/>
    <property type="match status" value="1"/>
</dbReference>
<dbReference type="EC" id="6.1.1.6" evidence="10"/>
<dbReference type="NCBIfam" id="TIGR00467">
    <property type="entry name" value="lysS_arch"/>
    <property type="match status" value="1"/>
</dbReference>
<accession>A0A4P2VB74</accession>
<sequence length="574" mass="63489">MASGVIGRGTWMDKVAHRVIERDLSLGRDVSLMRVESGLGASGIPHIGSLSDAVRAYGIKLALEDAGHRSELIAFSDDMDGLRKVPAGLPEWLSEHIGKPVSRIPDPFGCHGSYGEHMSSLLMDALDDLGVEYRHMSGAQVYRSGGLVPQARTILSRAEEVGERIREVTGQDKFTERLPFFAVCEKCGRIYTTVATGYDPSTDTVTYECVGAQIGGRWVPGCGHRGEVKLSSGEGKLSWKVELAARWSALDIRFEAYGKDLEDSIRINDRISDEILGFPHPYHTRYELFLDRSGKKISKSTGNVVTPQAWLRYGTRHSLILLMYKRIIGTRYVSLEDVPRYVDEYDELEDFYFGRRSSVDRDEEGAEEEAEGEGEELRGGSPSRDVRLRGLYEYVNFLRPPPSPDIHVPYRLLSELGRAAPEDGVVDFVVERLRRYGILRSAPTPGLVEKIEKARRWALEVEGRAPEYVPSPEEAEAMLELAAAMRSTSDPTAIQNAAFDAARRHGIEPSAFFRALYRSLIGSDRGPRFSSYALDVGVERVASAIEEAAARARARVRDGARGDGGSRGPPAPPS</sequence>
<evidence type="ECO:0000256" key="1">
    <source>
        <dbReference type="ARBA" id="ARBA00004496"/>
    </source>
</evidence>
<keyword evidence="13" id="KW-1185">Reference proteome</keyword>
<dbReference type="Gene3D" id="1.10.10.350">
    <property type="match status" value="1"/>
</dbReference>